<evidence type="ECO:0000256" key="9">
    <source>
        <dbReference type="ARBA" id="ARBA00045724"/>
    </source>
</evidence>
<dbReference type="SUPFAM" id="SSF55729">
    <property type="entry name" value="Acyl-CoA N-acyltransferases (Nat)"/>
    <property type="match status" value="1"/>
</dbReference>
<comment type="similarity">
    <text evidence="6">Belongs to the acetyltransferase family. OlsB subfamily.</text>
</comment>
<evidence type="ECO:0000256" key="4">
    <source>
        <dbReference type="ARBA" id="ARBA00023098"/>
    </source>
</evidence>
<evidence type="ECO:0000256" key="2">
    <source>
        <dbReference type="ARBA" id="ARBA00022516"/>
    </source>
</evidence>
<dbReference type="InterPro" id="IPR016181">
    <property type="entry name" value="Acyl_CoA_acyltransferase"/>
</dbReference>
<dbReference type="EC" id="2.3.2.30" evidence="7"/>
<comment type="pathway">
    <text evidence="1">Lipid metabolism.</text>
</comment>
<keyword evidence="2" id="KW-0444">Lipid biosynthesis</keyword>
<dbReference type="Proteomes" id="UP000553963">
    <property type="component" value="Unassembled WGS sequence"/>
</dbReference>
<evidence type="ECO:0000313" key="11">
    <source>
        <dbReference type="EMBL" id="MBB3931042.1"/>
    </source>
</evidence>
<dbReference type="PANTHER" id="PTHR37323:SF1">
    <property type="entry name" value="L-ORNITHINE N(ALPHA)-ACYLTRANSFERASE"/>
    <property type="match status" value="1"/>
</dbReference>
<evidence type="ECO:0000256" key="10">
    <source>
        <dbReference type="ARBA" id="ARBA00047785"/>
    </source>
</evidence>
<keyword evidence="5" id="KW-0012">Acyltransferase</keyword>
<dbReference type="GO" id="GO:0006629">
    <property type="term" value="P:lipid metabolic process"/>
    <property type="evidence" value="ECO:0007669"/>
    <property type="project" value="UniProtKB-KW"/>
</dbReference>
<protein>
    <recommendedName>
        <fullName evidence="8">L-ornithine N(alpha)-acyltransferase</fullName>
        <ecNumber evidence="7">2.3.2.30</ecNumber>
    </recommendedName>
</protein>
<evidence type="ECO:0000313" key="12">
    <source>
        <dbReference type="Proteomes" id="UP000553963"/>
    </source>
</evidence>
<gene>
    <name evidence="11" type="ORF">GGR25_002092</name>
</gene>
<dbReference type="InterPro" id="IPR052351">
    <property type="entry name" value="Ornithine_N-alpha-AT"/>
</dbReference>
<comment type="function">
    <text evidence="9">Catalyzes the first step in the biosynthesis of ornithine lipids, which are phosphorus-free membrane lipids. Catalyzes the 3-hydroxyacyl-acyl carrier protein-dependent acylation of ornithine to form lyso-ornithine lipid (LOL).</text>
</comment>
<dbReference type="Pfam" id="PF13444">
    <property type="entry name" value="Acetyltransf_5"/>
    <property type="match status" value="1"/>
</dbReference>
<keyword evidence="12" id="KW-1185">Reference proteome</keyword>
<reference evidence="11 12" key="1">
    <citation type="submission" date="2020-08" db="EMBL/GenBank/DDBJ databases">
        <title>Genomic Encyclopedia of Type Strains, Phase IV (KMG-IV): sequencing the most valuable type-strain genomes for metagenomic binning, comparative biology and taxonomic classification.</title>
        <authorList>
            <person name="Goeker M."/>
        </authorList>
    </citation>
    <scope>NUCLEOTIDE SEQUENCE [LARGE SCALE GENOMIC DNA]</scope>
    <source>
        <strain evidence="11 12">DSM 25966</strain>
    </source>
</reference>
<evidence type="ECO:0000256" key="1">
    <source>
        <dbReference type="ARBA" id="ARBA00005189"/>
    </source>
</evidence>
<accession>A0A840AN48</accession>
<name>A0A840AN48_9HYPH</name>
<dbReference type="Gene3D" id="3.40.630.30">
    <property type="match status" value="1"/>
</dbReference>
<organism evidence="11 12">
    <name type="scientific">Kaistia hirudinis</name>
    <dbReference type="NCBI Taxonomy" id="1293440"/>
    <lineage>
        <taxon>Bacteria</taxon>
        <taxon>Pseudomonadati</taxon>
        <taxon>Pseudomonadota</taxon>
        <taxon>Alphaproteobacteria</taxon>
        <taxon>Hyphomicrobiales</taxon>
        <taxon>Kaistiaceae</taxon>
        <taxon>Kaistia</taxon>
    </lineage>
</organism>
<evidence type="ECO:0000256" key="7">
    <source>
        <dbReference type="ARBA" id="ARBA00039058"/>
    </source>
</evidence>
<sequence length="315" mass="34699">MVKAADRQGAVRTLAVPAPIAALPGLSRRMLDGLRLTMPKGLRTAPAIPEPLGRLGSLEVRLAHSPREVKRAQKLRFKVFYEEMSAIADVQTQMTRRDRDAFDAICDHLLVIDHDTRTKSGDPAIVGTYRLLRQDVAARHSGFYTASEFDVGPLIGRHSGLKFLELGRSCVLPPYRTKRTVELLWHGIWSYVRSHGLDVMVGCASLEGTDPDRLALPLSFLHHNCRAPEAWQVTALPGRSVAMDRLPPEAIDTKAALHALPPLIKGYLRLGAYIGDGAVIDRQFGTTDVMIVLPVSAINARYVNHYGVDATRYAA</sequence>
<evidence type="ECO:0000256" key="6">
    <source>
        <dbReference type="ARBA" id="ARBA00038095"/>
    </source>
</evidence>
<evidence type="ECO:0000256" key="3">
    <source>
        <dbReference type="ARBA" id="ARBA00022679"/>
    </source>
</evidence>
<comment type="caution">
    <text evidence="11">The sequence shown here is derived from an EMBL/GenBank/DDBJ whole genome shotgun (WGS) entry which is preliminary data.</text>
</comment>
<keyword evidence="4" id="KW-0443">Lipid metabolism</keyword>
<dbReference type="AlphaFoldDB" id="A0A840AN48"/>
<dbReference type="PANTHER" id="PTHR37323">
    <property type="entry name" value="GCN5-RELATED N-ACETYLTRANSFERASE"/>
    <property type="match status" value="1"/>
</dbReference>
<evidence type="ECO:0000256" key="5">
    <source>
        <dbReference type="ARBA" id="ARBA00023315"/>
    </source>
</evidence>
<keyword evidence="3" id="KW-0808">Transferase</keyword>
<comment type="catalytic activity">
    <reaction evidence="10">
        <text>a (3R)-hydroxyacyl-[ACP] + L-ornithine = a lyso-ornithine lipid + holo-[ACP] + H(+)</text>
        <dbReference type="Rhea" id="RHEA:20633"/>
        <dbReference type="Rhea" id="RHEA-COMP:9685"/>
        <dbReference type="Rhea" id="RHEA-COMP:9945"/>
        <dbReference type="ChEBI" id="CHEBI:15378"/>
        <dbReference type="ChEBI" id="CHEBI:46911"/>
        <dbReference type="ChEBI" id="CHEBI:64479"/>
        <dbReference type="ChEBI" id="CHEBI:78827"/>
        <dbReference type="ChEBI" id="CHEBI:138482"/>
        <dbReference type="EC" id="2.3.2.30"/>
    </reaction>
    <physiologicalReaction direction="left-to-right" evidence="10">
        <dbReference type="Rhea" id="RHEA:20634"/>
    </physiologicalReaction>
</comment>
<proteinExistence type="inferred from homology"/>
<dbReference type="GO" id="GO:0043810">
    <property type="term" value="F:ornithine-acyl [acyl carrier protein] N-acyltransferase activity"/>
    <property type="evidence" value="ECO:0007669"/>
    <property type="project" value="UniProtKB-EC"/>
</dbReference>
<evidence type="ECO:0000256" key="8">
    <source>
        <dbReference type="ARBA" id="ARBA00039866"/>
    </source>
</evidence>
<dbReference type="EMBL" id="JACIDS010000003">
    <property type="protein sequence ID" value="MBB3931042.1"/>
    <property type="molecule type" value="Genomic_DNA"/>
</dbReference>